<dbReference type="Proteomes" id="UP001232019">
    <property type="component" value="Chromosome"/>
</dbReference>
<dbReference type="EMBL" id="CP129968">
    <property type="protein sequence ID" value="WKK82067.2"/>
    <property type="molecule type" value="Genomic_DNA"/>
</dbReference>
<name>A0AA49GED8_9BACT</name>
<dbReference type="RefSeq" id="WP_322347875.1">
    <property type="nucleotide sequence ID" value="NZ_CP129968.2"/>
</dbReference>
<gene>
    <name evidence="1" type="ORF">QYS47_07935</name>
</gene>
<organism evidence="1">
    <name type="scientific">Marivirga arenosa</name>
    <dbReference type="NCBI Taxonomy" id="3059076"/>
    <lineage>
        <taxon>Bacteria</taxon>
        <taxon>Pseudomonadati</taxon>
        <taxon>Bacteroidota</taxon>
        <taxon>Cytophagia</taxon>
        <taxon>Cytophagales</taxon>
        <taxon>Marivirgaceae</taxon>
        <taxon>Marivirga</taxon>
    </lineage>
</organism>
<accession>A0AA49GED8</accession>
<protein>
    <submittedName>
        <fullName evidence="1">Uncharacterized protein</fullName>
    </submittedName>
</protein>
<sequence>MDYSKIKYKIEKETLQQEVLSGKVEIETLLEALKKPEVNDKASWVFSSVVELKPDIIKEQDITLLIKLLENNPSKALERNIWRTFQFIEIPINLQEQCTHLAFETLERNESSIAVQVFSMSVAFELSKNNKDLMHLLKEILLFKFENASKGFQSRARKILKEID</sequence>
<reference evidence="1" key="1">
    <citation type="submission" date="2023-08" db="EMBL/GenBank/DDBJ databases">
        <title>Comparative genomics and taxonomic characterization of three novel marine species of genus Marivirga.</title>
        <authorList>
            <person name="Muhammad N."/>
            <person name="Kim S.-G."/>
        </authorList>
    </citation>
    <scope>NUCLEOTIDE SEQUENCE</scope>
    <source>
        <strain evidence="1">BKB1-2</strain>
    </source>
</reference>
<dbReference type="AlphaFoldDB" id="A0AA49GED8"/>
<proteinExistence type="predicted"/>
<evidence type="ECO:0000313" key="1">
    <source>
        <dbReference type="EMBL" id="WKK82067.2"/>
    </source>
</evidence>
<dbReference type="KEGG" id="marp:QYS47_07935"/>